<accession>A0AC35GJ64</accession>
<evidence type="ECO:0000313" key="2">
    <source>
        <dbReference type="WBParaSite" id="PS1159_v2.g5599.t1"/>
    </source>
</evidence>
<reference evidence="2" key="1">
    <citation type="submission" date="2022-11" db="UniProtKB">
        <authorList>
            <consortium name="WormBaseParasite"/>
        </authorList>
    </citation>
    <scope>IDENTIFICATION</scope>
</reference>
<dbReference type="WBParaSite" id="PS1159_v2.g5599.t1">
    <property type="protein sequence ID" value="PS1159_v2.g5599.t1"/>
    <property type="gene ID" value="PS1159_v2.g5599"/>
</dbReference>
<proteinExistence type="predicted"/>
<name>A0AC35GJ64_9BILA</name>
<protein>
    <submittedName>
        <fullName evidence="2">Uncharacterized protein</fullName>
    </submittedName>
</protein>
<organism evidence="1 2">
    <name type="scientific">Panagrolaimus sp. PS1159</name>
    <dbReference type="NCBI Taxonomy" id="55785"/>
    <lineage>
        <taxon>Eukaryota</taxon>
        <taxon>Metazoa</taxon>
        <taxon>Ecdysozoa</taxon>
        <taxon>Nematoda</taxon>
        <taxon>Chromadorea</taxon>
        <taxon>Rhabditida</taxon>
        <taxon>Tylenchina</taxon>
        <taxon>Panagrolaimomorpha</taxon>
        <taxon>Panagrolaimoidea</taxon>
        <taxon>Panagrolaimidae</taxon>
        <taxon>Panagrolaimus</taxon>
    </lineage>
</organism>
<evidence type="ECO:0000313" key="1">
    <source>
        <dbReference type="Proteomes" id="UP000887580"/>
    </source>
</evidence>
<sequence length="70" mass="8170">MNIVHDKNTGWGITFGKTNEFFDSKKKFFVNGEITIKVKGFLKAQRPKTYIISAPISMKWKIKKEEFKEA</sequence>
<dbReference type="Proteomes" id="UP000887580">
    <property type="component" value="Unplaced"/>
</dbReference>